<dbReference type="InterPro" id="IPR051207">
    <property type="entry name" value="ComplexI_NDUFA9_subunit"/>
</dbReference>
<dbReference type="InterPro" id="IPR016040">
    <property type="entry name" value="NAD(P)-bd_dom"/>
</dbReference>
<dbReference type="AlphaFoldDB" id="A0A379LXA8"/>
<protein>
    <submittedName>
        <fullName evidence="2">Epimerase</fullName>
    </submittedName>
</protein>
<name>A0A379LXA8_9NOCA</name>
<dbReference type="Gene3D" id="3.40.50.720">
    <property type="entry name" value="NAD(P)-binding Rossmann-like Domain"/>
    <property type="match status" value="1"/>
</dbReference>
<dbReference type="InterPro" id="IPR036291">
    <property type="entry name" value="NAD(P)-bd_dom_sf"/>
</dbReference>
<dbReference type="PANTHER" id="PTHR12126:SF11">
    <property type="entry name" value="NADH DEHYDROGENASE [UBIQUINONE] 1 ALPHA SUBCOMPLEX SUBUNIT 9, MITOCHONDRIAL"/>
    <property type="match status" value="1"/>
</dbReference>
<evidence type="ECO:0000259" key="1">
    <source>
        <dbReference type="Pfam" id="PF13460"/>
    </source>
</evidence>
<dbReference type="PANTHER" id="PTHR12126">
    <property type="entry name" value="NADH-UBIQUINONE OXIDOREDUCTASE 39 KDA SUBUNIT-RELATED"/>
    <property type="match status" value="1"/>
</dbReference>
<accession>A0A379LXA8</accession>
<organism evidence="2 3">
    <name type="scientific">Rhodococcus gordoniae</name>
    <dbReference type="NCBI Taxonomy" id="223392"/>
    <lineage>
        <taxon>Bacteria</taxon>
        <taxon>Bacillati</taxon>
        <taxon>Actinomycetota</taxon>
        <taxon>Actinomycetes</taxon>
        <taxon>Mycobacteriales</taxon>
        <taxon>Nocardiaceae</taxon>
        <taxon>Rhodococcus</taxon>
    </lineage>
</organism>
<evidence type="ECO:0000313" key="3">
    <source>
        <dbReference type="Proteomes" id="UP000254569"/>
    </source>
</evidence>
<gene>
    <name evidence="2" type="ORF">NCTC13296_00999</name>
</gene>
<dbReference type="EMBL" id="UGVI01000001">
    <property type="protein sequence ID" value="SUE14166.1"/>
    <property type="molecule type" value="Genomic_DNA"/>
</dbReference>
<dbReference type="GO" id="GO:0044877">
    <property type="term" value="F:protein-containing complex binding"/>
    <property type="evidence" value="ECO:0007669"/>
    <property type="project" value="TreeGrafter"/>
</dbReference>
<proteinExistence type="predicted"/>
<keyword evidence="3" id="KW-1185">Reference proteome</keyword>
<dbReference type="RefSeq" id="WP_064064050.1">
    <property type="nucleotide sequence ID" value="NZ_LPZN01000025.1"/>
</dbReference>
<dbReference type="Proteomes" id="UP000254569">
    <property type="component" value="Unassembled WGS sequence"/>
</dbReference>
<sequence>MRVLVIGASGYVGSRVVPAFLAAGCTVRAGVRDPRSLQRFWWHDSVESAEVDVTDGNTLPAALAEVDVVVYLVHGMRSAEFREVDLAAARAVRHAVEVSSATRIVYVSGFVPECEPEALSEHLLSRWEVEQELSRSSRSVITLRAGMVLGSGSTSFEVLGQLGGRLPVTVVPDWMNSRVEPVAVVDLTAAVAGAAVSELSTRSFDVGCGEVLRYPELLRLYGRVTGMPRAQVTLSGLPEAVIGRIGSWLTEVPSETVAALMESLRHDMTARDCRWIGRLVPSGYRPVGIERALQRAVLPADTSVPYGARDPMGPLPGDPDWAVAAAEARRYSAQGIPPRRRARIRRRDD</sequence>
<dbReference type="SUPFAM" id="SSF51735">
    <property type="entry name" value="NAD(P)-binding Rossmann-fold domains"/>
    <property type="match status" value="1"/>
</dbReference>
<dbReference type="Pfam" id="PF13460">
    <property type="entry name" value="NAD_binding_10"/>
    <property type="match status" value="1"/>
</dbReference>
<dbReference type="OrthoDB" id="9774199at2"/>
<evidence type="ECO:0000313" key="2">
    <source>
        <dbReference type="EMBL" id="SUE14166.1"/>
    </source>
</evidence>
<reference evidence="2 3" key="1">
    <citation type="submission" date="2018-06" db="EMBL/GenBank/DDBJ databases">
        <authorList>
            <consortium name="Pathogen Informatics"/>
            <person name="Doyle S."/>
        </authorList>
    </citation>
    <scope>NUCLEOTIDE SEQUENCE [LARGE SCALE GENOMIC DNA]</scope>
    <source>
        <strain evidence="2 3">NCTC13296</strain>
    </source>
</reference>
<feature type="domain" description="NAD(P)-binding" evidence="1">
    <location>
        <begin position="7"/>
        <end position="110"/>
    </location>
</feature>